<evidence type="ECO:0000313" key="5">
    <source>
        <dbReference type="EMBL" id="OXM55622.1"/>
    </source>
</evidence>
<keyword evidence="2 5" id="KW-0808">Transferase</keyword>
<feature type="domain" description="Protein arginine N-methyltransferase" evidence="4">
    <location>
        <begin position="261"/>
        <end position="386"/>
    </location>
</feature>
<keyword evidence="3" id="KW-0949">S-adenosyl-L-methionine</keyword>
<dbReference type="OrthoDB" id="5383291at2"/>
<dbReference type="InterPro" id="IPR029063">
    <property type="entry name" value="SAM-dependent_MTases_sf"/>
</dbReference>
<sequence>MEIAYDTVLVRAPELVIELDSANDVRIHHAQGVWKFGHHALALLDTFHGPAPVADALRRLRPKLAGERALAEAVATLGELVSAGILTAPSRPGFTELMFPVGGYGLAYANIRMLDDPMRKGLFVQAVREVVRPGDVVLDLGTGSGILAVAAAQAGAARVYAVEPARTAGVAESLAEHNGVADRITFVQDWSTSLTLPEKANVLTTDIVGNDALDMVIWETVQDARRRLLTPDARLVPGALRAYACLVEMPAERVAEHRIVQAHIDDWNTRYGMDFTPFLELDRERVAGFYEPPSLVRQWPRLSDPASLYRVDLREDARIFRGEQTLTAHTGGVASGVIVFFEADLAPRTVLSTHPANGGPRSHWFTAGWAFAEPVKVTEGDEVTIAYHYEGDGRAQVRVVDSPAGQKG</sequence>
<dbReference type="GO" id="GO:0016274">
    <property type="term" value="F:protein-arginine N-methyltransferase activity"/>
    <property type="evidence" value="ECO:0007669"/>
    <property type="project" value="InterPro"/>
</dbReference>
<dbReference type="PANTHER" id="PTHR11006:SF4">
    <property type="entry name" value="PROTEIN ARGININE N-METHYLTRANSFERASE 7"/>
    <property type="match status" value="1"/>
</dbReference>
<dbReference type="RefSeq" id="WP_020634197.1">
    <property type="nucleotide sequence ID" value="NZ_KB913032.1"/>
</dbReference>
<dbReference type="AlphaFoldDB" id="A0A229S9K6"/>
<dbReference type="Gene3D" id="2.70.160.11">
    <property type="entry name" value="Hnrnp arginine n-methyltransferase1"/>
    <property type="match status" value="1"/>
</dbReference>
<evidence type="ECO:0000256" key="1">
    <source>
        <dbReference type="ARBA" id="ARBA00022603"/>
    </source>
</evidence>
<dbReference type="InterPro" id="IPR025799">
    <property type="entry name" value="Arg_MeTrfase"/>
</dbReference>
<dbReference type="Gene3D" id="3.40.50.150">
    <property type="entry name" value="Vaccinia Virus protein VP39"/>
    <property type="match status" value="1"/>
</dbReference>
<evidence type="ECO:0000256" key="3">
    <source>
        <dbReference type="ARBA" id="ARBA00022691"/>
    </source>
</evidence>
<dbReference type="Proteomes" id="UP000215563">
    <property type="component" value="Unassembled WGS sequence"/>
</dbReference>
<dbReference type="InterPro" id="IPR055135">
    <property type="entry name" value="PRMT_dom"/>
</dbReference>
<accession>A0A229S9K6</accession>
<comment type="caution">
    <text evidence="5">The sequence shown here is derived from an EMBL/GenBank/DDBJ whole genome shotgun (WGS) entry which is preliminary data.</text>
</comment>
<protein>
    <submittedName>
        <fullName evidence="5">SAM-dependent methyltransferase</fullName>
    </submittedName>
</protein>
<gene>
    <name evidence="5" type="ORF">CFP75_00755</name>
</gene>
<dbReference type="PROSITE" id="PS51678">
    <property type="entry name" value="SAM_MT_PRMT"/>
    <property type="match status" value="1"/>
</dbReference>
<dbReference type="SUPFAM" id="SSF53335">
    <property type="entry name" value="S-adenosyl-L-methionine-dependent methyltransferases"/>
    <property type="match status" value="1"/>
</dbReference>
<reference evidence="5 6" key="1">
    <citation type="submission" date="2017-07" db="EMBL/GenBank/DDBJ databases">
        <title>Amycolatopsis alba DSM 44262 Genome sequencing and assembly.</title>
        <authorList>
            <person name="Kaur N."/>
            <person name="Mayilraj S."/>
        </authorList>
    </citation>
    <scope>NUCLEOTIDE SEQUENCE [LARGE SCALE GENOMIC DNA]</scope>
    <source>
        <strain evidence="5 6">DSM 44262</strain>
    </source>
</reference>
<dbReference type="EMBL" id="NMQU01000003">
    <property type="protein sequence ID" value="OXM55622.1"/>
    <property type="molecule type" value="Genomic_DNA"/>
</dbReference>
<evidence type="ECO:0000259" key="4">
    <source>
        <dbReference type="Pfam" id="PF22528"/>
    </source>
</evidence>
<dbReference type="Pfam" id="PF22528">
    <property type="entry name" value="PRMT_C"/>
    <property type="match status" value="1"/>
</dbReference>
<evidence type="ECO:0000256" key="2">
    <source>
        <dbReference type="ARBA" id="ARBA00022679"/>
    </source>
</evidence>
<keyword evidence="1 5" id="KW-0489">Methyltransferase</keyword>
<keyword evidence="6" id="KW-1185">Reference proteome</keyword>
<dbReference type="Pfam" id="PF06325">
    <property type="entry name" value="PrmA"/>
    <property type="match status" value="1"/>
</dbReference>
<proteinExistence type="predicted"/>
<evidence type="ECO:0000313" key="6">
    <source>
        <dbReference type="Proteomes" id="UP000215563"/>
    </source>
</evidence>
<dbReference type="GO" id="GO:0042054">
    <property type="term" value="F:histone methyltransferase activity"/>
    <property type="evidence" value="ECO:0007669"/>
    <property type="project" value="TreeGrafter"/>
</dbReference>
<name>A0A229S9K6_AMYAL</name>
<dbReference type="CDD" id="cd02440">
    <property type="entry name" value="AdoMet_MTases"/>
    <property type="match status" value="1"/>
</dbReference>
<organism evidence="5 6">
    <name type="scientific">Amycolatopsis alba DSM 44262</name>
    <dbReference type="NCBI Taxonomy" id="1125972"/>
    <lineage>
        <taxon>Bacteria</taxon>
        <taxon>Bacillati</taxon>
        <taxon>Actinomycetota</taxon>
        <taxon>Actinomycetes</taxon>
        <taxon>Pseudonocardiales</taxon>
        <taxon>Pseudonocardiaceae</taxon>
        <taxon>Amycolatopsis</taxon>
    </lineage>
</organism>
<dbReference type="PANTHER" id="PTHR11006">
    <property type="entry name" value="PROTEIN ARGININE N-METHYLTRANSFERASE"/>
    <property type="match status" value="1"/>
</dbReference>
<dbReference type="GO" id="GO:0032259">
    <property type="term" value="P:methylation"/>
    <property type="evidence" value="ECO:0007669"/>
    <property type="project" value="UniProtKB-KW"/>
</dbReference>